<comment type="pathway">
    <text evidence="3">Glycolipid metabolism; diglucosyl-diacylglycerol biosynthesis.</text>
</comment>
<sequence length="501" mass="57032">MQKPEAFCGNLQAFMRKMRRKHMVKFGTGGWRAIIGEEFTKENIQKLALAICLKMKAEGVEGQGVVMGYDRRFLSKEAIIWSCEIFGNQGIRVWFVNRSSPTPLVMFYVMKHELSYGMMVTASHNPAIYNGIKVFTYGGRDADEKQTAEIEYYLEQAEELYLPNEEENGQMPPPSYLELVRKGMVREINPMNEYLDNIISVINMDAIKERDLRIAIDPMYGVSLTALSTILSIARCTIETINSRHDTLFGGKMPAPTERTLRNLQNYVLDRYCDIGIATDGDADRLGVIDDQGHYLHANNILVMLYYYLLKYKGWRGPAVRNLATTHVLDKVAESFGQKCYEVPVGFKHISAKMQETDAIIGGESSGGLTVKGHIHGKDGIYAAALLVEMIAVSGKRLSEIAADIRKEYGAIHMAERDYRFTPEEKERIHNILMEERKLPEMPFETDHVSYMDGCKVYFKNGGWVIARFSGTEPLLRIFCEMEYEPDTVRVCNLFEEYLGL</sequence>
<dbReference type="GO" id="GO:0000287">
    <property type="term" value="F:magnesium ion binding"/>
    <property type="evidence" value="ECO:0007669"/>
    <property type="project" value="InterPro"/>
</dbReference>
<evidence type="ECO:0000259" key="16">
    <source>
        <dbReference type="Pfam" id="PF02878"/>
    </source>
</evidence>
<evidence type="ECO:0000256" key="2">
    <source>
        <dbReference type="ARBA" id="ARBA00001946"/>
    </source>
</evidence>
<dbReference type="GO" id="GO:0006166">
    <property type="term" value="P:purine ribonucleoside salvage"/>
    <property type="evidence" value="ECO:0007669"/>
    <property type="project" value="TreeGrafter"/>
</dbReference>
<dbReference type="PRINTS" id="PR00509">
    <property type="entry name" value="PGMPMM"/>
</dbReference>
<evidence type="ECO:0000313" key="19">
    <source>
        <dbReference type="EMBL" id="EDP17898.1"/>
    </source>
</evidence>
<dbReference type="GO" id="GO:0004614">
    <property type="term" value="F:phosphoglucomutase activity"/>
    <property type="evidence" value="ECO:0007669"/>
    <property type="project" value="UniProtKB-EC"/>
</dbReference>
<dbReference type="Pfam" id="PF00408">
    <property type="entry name" value="PGM_PMM_IV"/>
    <property type="match status" value="1"/>
</dbReference>
<dbReference type="InterPro" id="IPR005841">
    <property type="entry name" value="Alpha-D-phosphohexomutase_SF"/>
</dbReference>
<comment type="similarity">
    <text evidence="5 14">Belongs to the phosphohexose mutase family.</text>
</comment>
<dbReference type="InterPro" id="IPR036900">
    <property type="entry name" value="A-D-PHexomutase_C_sf"/>
</dbReference>
<dbReference type="PANTHER" id="PTHR45745">
    <property type="entry name" value="PHOSPHOMANNOMUTASE 45A"/>
    <property type="match status" value="1"/>
</dbReference>
<dbReference type="GO" id="GO:0008973">
    <property type="term" value="F:phosphopentomutase activity"/>
    <property type="evidence" value="ECO:0007669"/>
    <property type="project" value="TreeGrafter"/>
</dbReference>
<dbReference type="HOGENOM" id="CLU_016950_7_1_9"/>
<dbReference type="Pfam" id="PF02879">
    <property type="entry name" value="PGM_PMM_II"/>
    <property type="match status" value="1"/>
</dbReference>
<comment type="pathway">
    <text evidence="4">Lipid metabolism.</text>
</comment>
<evidence type="ECO:0000256" key="5">
    <source>
        <dbReference type="ARBA" id="ARBA00010231"/>
    </source>
</evidence>
<dbReference type="Gene3D" id="3.40.120.10">
    <property type="entry name" value="Alpha-D-Glucose-1,6-Bisphosphate, subunit A, domain 3"/>
    <property type="match status" value="3"/>
</dbReference>
<dbReference type="AlphaFoldDB" id="A8RM94"/>
<name>A8RM94_ENTBW</name>
<dbReference type="PaxDb" id="411902-CLOBOL_01850"/>
<feature type="domain" description="Alpha-D-phosphohexomutase alpha/beta/alpha" evidence="17">
    <location>
        <begin position="193"/>
        <end position="293"/>
    </location>
</feature>
<dbReference type="InterPro" id="IPR016055">
    <property type="entry name" value="A-D-PHexomutase_a/b/a-I/II/III"/>
</dbReference>
<evidence type="ECO:0000256" key="14">
    <source>
        <dbReference type="RuleBase" id="RU004326"/>
    </source>
</evidence>
<comment type="catalytic activity">
    <reaction evidence="1">
        <text>alpha-D-glucose 1-phosphate = alpha-D-glucose 6-phosphate</text>
        <dbReference type="Rhea" id="RHEA:23536"/>
        <dbReference type="ChEBI" id="CHEBI:58225"/>
        <dbReference type="ChEBI" id="CHEBI:58601"/>
        <dbReference type="EC" id="5.4.2.2"/>
    </reaction>
</comment>
<evidence type="ECO:0000256" key="3">
    <source>
        <dbReference type="ARBA" id="ARBA00005164"/>
    </source>
</evidence>
<comment type="cofactor">
    <cofactor evidence="2">
        <name>Mg(2+)</name>
        <dbReference type="ChEBI" id="CHEBI:18420"/>
    </cofactor>
</comment>
<dbReference type="InterPro" id="IPR005846">
    <property type="entry name" value="A-D-PHexomutase_a/b/a-III"/>
</dbReference>
<dbReference type="Pfam" id="PF02880">
    <property type="entry name" value="PGM_PMM_III"/>
    <property type="match status" value="1"/>
</dbReference>
<gene>
    <name evidence="19" type="ORF">CLOBOL_01850</name>
</gene>
<evidence type="ECO:0000256" key="9">
    <source>
        <dbReference type="ARBA" id="ARBA00022842"/>
    </source>
</evidence>
<dbReference type="SUPFAM" id="SSF55957">
    <property type="entry name" value="Phosphoglucomutase, C-terminal domain"/>
    <property type="match status" value="1"/>
</dbReference>
<dbReference type="eggNOG" id="COG1109">
    <property type="taxonomic scope" value="Bacteria"/>
</dbReference>
<proteinExistence type="inferred from homology"/>
<evidence type="ECO:0000259" key="18">
    <source>
        <dbReference type="Pfam" id="PF02880"/>
    </source>
</evidence>
<feature type="domain" description="Alpha-D-phosphohexomutase C-terminal" evidence="15">
    <location>
        <begin position="456"/>
        <end position="483"/>
    </location>
</feature>
<evidence type="ECO:0000313" key="20">
    <source>
        <dbReference type="Proteomes" id="UP000005396"/>
    </source>
</evidence>
<feature type="domain" description="Alpha-D-phosphohexomutase alpha/beta/alpha" evidence="16">
    <location>
        <begin position="24"/>
        <end position="159"/>
    </location>
</feature>
<evidence type="ECO:0000256" key="13">
    <source>
        <dbReference type="ARBA" id="ARBA00041467"/>
    </source>
</evidence>
<dbReference type="PROSITE" id="PS00710">
    <property type="entry name" value="PGM_PMM"/>
    <property type="match status" value="1"/>
</dbReference>
<evidence type="ECO:0000259" key="15">
    <source>
        <dbReference type="Pfam" id="PF00408"/>
    </source>
</evidence>
<accession>A8RM94</accession>
<feature type="domain" description="Alpha-D-phosphohexomutase alpha/beta/alpha" evidence="18">
    <location>
        <begin position="299"/>
        <end position="409"/>
    </location>
</feature>
<evidence type="ECO:0000256" key="8">
    <source>
        <dbReference type="ARBA" id="ARBA00022723"/>
    </source>
</evidence>
<dbReference type="Gene3D" id="3.30.310.50">
    <property type="entry name" value="Alpha-D-phosphohexomutase, C-terminal domain"/>
    <property type="match status" value="1"/>
</dbReference>
<keyword evidence="8 14" id="KW-0479">Metal-binding</keyword>
<protein>
    <recommendedName>
        <fullName evidence="11">Phosphoglucomutase</fullName>
        <ecNumber evidence="6">5.4.2.2</ecNumber>
    </recommendedName>
    <alternativeName>
        <fullName evidence="13">Alpha-phosphoglucomutase</fullName>
    </alternativeName>
    <alternativeName>
        <fullName evidence="12">Glucose phosphomutase</fullName>
    </alternativeName>
</protein>
<dbReference type="InterPro" id="IPR005845">
    <property type="entry name" value="A-D-PHexomutase_a/b/a-II"/>
</dbReference>
<dbReference type="InterPro" id="IPR016066">
    <property type="entry name" value="A-D-PHexomutase_CS"/>
</dbReference>
<evidence type="ECO:0000259" key="17">
    <source>
        <dbReference type="Pfam" id="PF02879"/>
    </source>
</evidence>
<dbReference type="Proteomes" id="UP000005396">
    <property type="component" value="Unassembled WGS sequence"/>
</dbReference>
<keyword evidence="7" id="KW-0597">Phosphoprotein</keyword>
<dbReference type="Pfam" id="PF02878">
    <property type="entry name" value="PGM_PMM_I"/>
    <property type="match status" value="1"/>
</dbReference>
<evidence type="ECO:0000256" key="11">
    <source>
        <dbReference type="ARBA" id="ARBA00039995"/>
    </source>
</evidence>
<dbReference type="InterPro" id="IPR005843">
    <property type="entry name" value="A-D-PHexomutase_C"/>
</dbReference>
<evidence type="ECO:0000256" key="7">
    <source>
        <dbReference type="ARBA" id="ARBA00022553"/>
    </source>
</evidence>
<dbReference type="InterPro" id="IPR005844">
    <property type="entry name" value="A-D-PHexomutase_a/b/a-I"/>
</dbReference>
<evidence type="ECO:0000256" key="6">
    <source>
        <dbReference type="ARBA" id="ARBA00012728"/>
    </source>
</evidence>
<reference evidence="19 20" key="2">
    <citation type="submission" date="2007-09" db="EMBL/GenBank/DDBJ databases">
        <title>Draft genome sequence of Clostridium bolteae (ATCC BAA-613).</title>
        <authorList>
            <person name="Sudarsanam P."/>
            <person name="Ley R."/>
            <person name="Guruge J."/>
            <person name="Turnbaugh P.J."/>
            <person name="Mahowald M."/>
            <person name="Liep D."/>
            <person name="Gordon J."/>
        </authorList>
    </citation>
    <scope>NUCLEOTIDE SEQUENCE [LARGE SCALE GENOMIC DNA]</scope>
    <source>
        <strain evidence="20">ATCC BAA-613 / DSM 15670 / CCUG 46953 / JCM 12243 / WAL 16351</strain>
    </source>
</reference>
<evidence type="ECO:0000256" key="4">
    <source>
        <dbReference type="ARBA" id="ARBA00005189"/>
    </source>
</evidence>
<dbReference type="CDD" id="cd05800">
    <property type="entry name" value="PGM_like2"/>
    <property type="match status" value="1"/>
</dbReference>
<dbReference type="GO" id="GO:0005975">
    <property type="term" value="P:carbohydrate metabolic process"/>
    <property type="evidence" value="ECO:0007669"/>
    <property type="project" value="InterPro"/>
</dbReference>
<comment type="caution">
    <text evidence="19">The sequence shown here is derived from an EMBL/GenBank/DDBJ whole genome shotgun (WGS) entry which is preliminary data.</text>
</comment>
<evidence type="ECO:0000256" key="1">
    <source>
        <dbReference type="ARBA" id="ARBA00000443"/>
    </source>
</evidence>
<keyword evidence="10" id="KW-0413">Isomerase</keyword>
<dbReference type="PANTHER" id="PTHR45745:SF1">
    <property type="entry name" value="PHOSPHOGLUCOMUTASE 2B-RELATED"/>
    <property type="match status" value="1"/>
</dbReference>
<dbReference type="EC" id="5.4.2.2" evidence="6"/>
<reference evidence="19 20" key="1">
    <citation type="submission" date="2007-08" db="EMBL/GenBank/DDBJ databases">
        <authorList>
            <person name="Fulton L."/>
            <person name="Clifton S."/>
            <person name="Fulton B."/>
            <person name="Xu J."/>
            <person name="Minx P."/>
            <person name="Pepin K.H."/>
            <person name="Johnson M."/>
            <person name="Thiruvilangam P."/>
            <person name="Bhonagiri V."/>
            <person name="Nash W.E."/>
            <person name="Mardis E.R."/>
            <person name="Wilson R.K."/>
        </authorList>
    </citation>
    <scope>NUCLEOTIDE SEQUENCE [LARGE SCALE GENOMIC DNA]</scope>
    <source>
        <strain evidence="20">ATCC BAA-613 / DSM 15670 / CCUG 46953 / JCM 12243 / WAL 16351</strain>
    </source>
</reference>
<dbReference type="SUPFAM" id="SSF53738">
    <property type="entry name" value="Phosphoglucomutase, first 3 domains"/>
    <property type="match status" value="2"/>
</dbReference>
<evidence type="ECO:0000256" key="12">
    <source>
        <dbReference type="ARBA" id="ARBA00041398"/>
    </source>
</evidence>
<keyword evidence="9 14" id="KW-0460">Magnesium</keyword>
<organism evidence="19 20">
    <name type="scientific">Enterocloster bolteae (strain ATCC BAA-613 / DSM 15670 / CCUG 46953 / JCM 12243 / WAL 16351)</name>
    <name type="common">Clostridium bolteae</name>
    <dbReference type="NCBI Taxonomy" id="411902"/>
    <lineage>
        <taxon>Bacteria</taxon>
        <taxon>Bacillati</taxon>
        <taxon>Bacillota</taxon>
        <taxon>Clostridia</taxon>
        <taxon>Lachnospirales</taxon>
        <taxon>Lachnospiraceae</taxon>
        <taxon>Enterocloster</taxon>
    </lineage>
</organism>
<evidence type="ECO:0000256" key="10">
    <source>
        <dbReference type="ARBA" id="ARBA00023235"/>
    </source>
</evidence>
<dbReference type="EMBL" id="ABCC02000020">
    <property type="protein sequence ID" value="EDP17898.1"/>
    <property type="molecule type" value="Genomic_DNA"/>
</dbReference>